<name>A0A9Q1FVE2_SYNKA</name>
<keyword evidence="3" id="KW-1185">Reference proteome</keyword>
<evidence type="ECO:0000313" key="2">
    <source>
        <dbReference type="EMBL" id="KAJ8367941.1"/>
    </source>
</evidence>
<evidence type="ECO:0000313" key="3">
    <source>
        <dbReference type="Proteomes" id="UP001152622"/>
    </source>
</evidence>
<proteinExistence type="predicted"/>
<protein>
    <submittedName>
        <fullName evidence="2">Uncharacterized protein</fullName>
    </submittedName>
</protein>
<comment type="caution">
    <text evidence="2">The sequence shown here is derived from an EMBL/GenBank/DDBJ whole genome shotgun (WGS) entry which is preliminary data.</text>
</comment>
<dbReference type="Proteomes" id="UP001152622">
    <property type="component" value="Chromosome 3"/>
</dbReference>
<sequence length="114" mass="12226">MRSHPRLGRKSGLRSIIQAHGRGETRRTIMGFKEETAKRATWDMKDRAPYGTRAGGERLRTDHSGTSGGVLDPLPARLDSLPETRPPGSASEGSQMAAAGKFRLAPVGGPSNTM</sequence>
<feature type="compositionally biased region" description="Basic residues" evidence="1">
    <location>
        <begin position="1"/>
        <end position="12"/>
    </location>
</feature>
<dbReference type="AlphaFoldDB" id="A0A9Q1FVE2"/>
<organism evidence="2 3">
    <name type="scientific">Synaphobranchus kaupii</name>
    <name type="common">Kaup's arrowtooth eel</name>
    <dbReference type="NCBI Taxonomy" id="118154"/>
    <lineage>
        <taxon>Eukaryota</taxon>
        <taxon>Metazoa</taxon>
        <taxon>Chordata</taxon>
        <taxon>Craniata</taxon>
        <taxon>Vertebrata</taxon>
        <taxon>Euteleostomi</taxon>
        <taxon>Actinopterygii</taxon>
        <taxon>Neopterygii</taxon>
        <taxon>Teleostei</taxon>
        <taxon>Anguilliformes</taxon>
        <taxon>Synaphobranchidae</taxon>
        <taxon>Synaphobranchus</taxon>
    </lineage>
</organism>
<feature type="region of interest" description="Disordered" evidence="1">
    <location>
        <begin position="1"/>
        <end position="25"/>
    </location>
</feature>
<dbReference type="EMBL" id="JAINUF010000003">
    <property type="protein sequence ID" value="KAJ8367941.1"/>
    <property type="molecule type" value="Genomic_DNA"/>
</dbReference>
<feature type="region of interest" description="Disordered" evidence="1">
    <location>
        <begin position="43"/>
        <end position="114"/>
    </location>
</feature>
<evidence type="ECO:0000256" key="1">
    <source>
        <dbReference type="SAM" id="MobiDB-lite"/>
    </source>
</evidence>
<accession>A0A9Q1FVE2</accession>
<gene>
    <name evidence="2" type="ORF">SKAU_G00079690</name>
</gene>
<reference evidence="2" key="1">
    <citation type="journal article" date="2023" name="Science">
        <title>Genome structures resolve the early diversification of teleost fishes.</title>
        <authorList>
            <person name="Parey E."/>
            <person name="Louis A."/>
            <person name="Montfort J."/>
            <person name="Bouchez O."/>
            <person name="Roques C."/>
            <person name="Iampietro C."/>
            <person name="Lluch J."/>
            <person name="Castinel A."/>
            <person name="Donnadieu C."/>
            <person name="Desvignes T."/>
            <person name="Floi Bucao C."/>
            <person name="Jouanno E."/>
            <person name="Wen M."/>
            <person name="Mejri S."/>
            <person name="Dirks R."/>
            <person name="Jansen H."/>
            <person name="Henkel C."/>
            <person name="Chen W.J."/>
            <person name="Zahm M."/>
            <person name="Cabau C."/>
            <person name="Klopp C."/>
            <person name="Thompson A.W."/>
            <person name="Robinson-Rechavi M."/>
            <person name="Braasch I."/>
            <person name="Lecointre G."/>
            <person name="Bobe J."/>
            <person name="Postlethwait J.H."/>
            <person name="Berthelot C."/>
            <person name="Roest Crollius H."/>
            <person name="Guiguen Y."/>
        </authorList>
    </citation>
    <scope>NUCLEOTIDE SEQUENCE</scope>
    <source>
        <strain evidence="2">WJC10195</strain>
    </source>
</reference>